<evidence type="ECO:0000313" key="2">
    <source>
        <dbReference type="Proteomes" id="UP001152320"/>
    </source>
</evidence>
<keyword evidence="2" id="KW-1185">Reference proteome</keyword>
<gene>
    <name evidence="1" type="ORF">HOLleu_05640</name>
</gene>
<evidence type="ECO:0000313" key="1">
    <source>
        <dbReference type="EMBL" id="KAJ8046834.1"/>
    </source>
</evidence>
<reference evidence="1" key="1">
    <citation type="submission" date="2021-10" db="EMBL/GenBank/DDBJ databases">
        <title>Tropical sea cucumber genome reveals ecological adaptation and Cuvierian tubules defense mechanism.</title>
        <authorList>
            <person name="Chen T."/>
        </authorList>
    </citation>
    <scope>NUCLEOTIDE SEQUENCE</scope>
    <source>
        <strain evidence="1">Nanhai2018</strain>
        <tissue evidence="1">Muscle</tissue>
    </source>
</reference>
<dbReference type="EMBL" id="JAIZAY010000002">
    <property type="protein sequence ID" value="KAJ8046834.1"/>
    <property type="molecule type" value="Genomic_DNA"/>
</dbReference>
<dbReference type="PANTHER" id="PTHR31424">
    <property type="entry name" value="PROTEIN CBG23806"/>
    <property type="match status" value="1"/>
</dbReference>
<name>A0A9Q1CLZ1_HOLLE</name>
<comment type="caution">
    <text evidence="1">The sequence shown here is derived from an EMBL/GenBank/DDBJ whole genome shotgun (WGS) entry which is preliminary data.</text>
</comment>
<organism evidence="1 2">
    <name type="scientific">Holothuria leucospilota</name>
    <name type="common">Black long sea cucumber</name>
    <name type="synonym">Mertensiothuria leucospilota</name>
    <dbReference type="NCBI Taxonomy" id="206669"/>
    <lineage>
        <taxon>Eukaryota</taxon>
        <taxon>Metazoa</taxon>
        <taxon>Echinodermata</taxon>
        <taxon>Eleutherozoa</taxon>
        <taxon>Echinozoa</taxon>
        <taxon>Holothuroidea</taxon>
        <taxon>Aspidochirotacea</taxon>
        <taxon>Aspidochirotida</taxon>
        <taxon>Holothuriidae</taxon>
        <taxon>Holothuria</taxon>
    </lineage>
</organism>
<proteinExistence type="predicted"/>
<dbReference type="Proteomes" id="UP001152320">
    <property type="component" value="Chromosome 2"/>
</dbReference>
<dbReference type="AlphaFoldDB" id="A0A9Q1CLZ1"/>
<sequence>MGKEWSITDVSKGARTVEDIVRCSKKPKSNKTRFNCNREPVFSSVPISKVIPDTLHLFLRIMDQLVYQLTYYLQHQDNIVRVNPNIDLQMCTNLMRFHKFVKTIGIYDWTYEVKDSKIQARSFTGPEHRRILANIDLDFLIPGHPKLTQMKQIWGDFRWLVGQFNCTLSTNEIDQFQKAAKAWVSLYSQVFLAKDITPYMHVLAYHLPEVMRLYGNPTYFCQQGLEKLNDMVTKWYFRSTNFRSSSLLQVMQKQHRLRMLEDKCSRTKRWQVTCSSCNKQDGHNKRTCSDL</sequence>
<dbReference type="OrthoDB" id="6149706at2759"/>
<protein>
    <submittedName>
        <fullName evidence="1">Uncharacterized protein</fullName>
    </submittedName>
</protein>
<dbReference type="PANTHER" id="PTHR31424:SF3">
    <property type="entry name" value="RING-TYPE DOMAIN-CONTAINING PROTEIN"/>
    <property type="match status" value="1"/>
</dbReference>
<accession>A0A9Q1CLZ1</accession>